<comment type="caution">
    <text evidence="1">The sequence shown here is derived from an EMBL/GenBank/DDBJ whole genome shotgun (WGS) entry which is preliminary data.</text>
</comment>
<evidence type="ECO:0000313" key="2">
    <source>
        <dbReference type="Proteomes" id="UP000005481"/>
    </source>
</evidence>
<dbReference type="EMBL" id="AGCJ01000066">
    <property type="protein sequence ID" value="EHM39485.1"/>
    <property type="molecule type" value="Genomic_DNA"/>
</dbReference>
<dbReference type="AlphaFoldDB" id="G9YIN2"/>
<sequence>GRFCEHDFSGGRSGVFPYTFTGCMPRCNARINFNTEPVLFRRVLA</sequence>
<accession>G9YIN2</accession>
<protein>
    <submittedName>
        <fullName evidence="1">Uncharacterized protein</fullName>
    </submittedName>
</protein>
<feature type="non-terminal residue" evidence="1">
    <location>
        <position position="1"/>
    </location>
</feature>
<organism evidence="1 2">
    <name type="scientific">Anaeroglobus geminatus F0357</name>
    <dbReference type="NCBI Taxonomy" id="861450"/>
    <lineage>
        <taxon>Bacteria</taxon>
        <taxon>Bacillati</taxon>
        <taxon>Bacillota</taxon>
        <taxon>Negativicutes</taxon>
        <taxon>Veillonellales</taxon>
        <taxon>Veillonellaceae</taxon>
        <taxon>Anaeroglobus</taxon>
    </lineage>
</organism>
<keyword evidence="2" id="KW-1185">Reference proteome</keyword>
<name>G9YIN2_9FIRM</name>
<dbReference type="Proteomes" id="UP000005481">
    <property type="component" value="Unassembled WGS sequence"/>
</dbReference>
<dbReference type="HOGENOM" id="CLU_3192671_0_0_9"/>
<gene>
    <name evidence="1" type="ORF">HMPREF0080_01526</name>
</gene>
<evidence type="ECO:0000313" key="1">
    <source>
        <dbReference type="EMBL" id="EHM39485.1"/>
    </source>
</evidence>
<proteinExistence type="predicted"/>
<reference evidence="1 2" key="1">
    <citation type="submission" date="2011-08" db="EMBL/GenBank/DDBJ databases">
        <authorList>
            <person name="Weinstock G."/>
            <person name="Sodergren E."/>
            <person name="Clifton S."/>
            <person name="Fulton L."/>
            <person name="Fulton B."/>
            <person name="Courtney L."/>
            <person name="Fronick C."/>
            <person name="Harrison M."/>
            <person name="Strong C."/>
            <person name="Farmer C."/>
            <person name="Delahaunty K."/>
            <person name="Markovic C."/>
            <person name="Hall O."/>
            <person name="Minx P."/>
            <person name="Tomlinson C."/>
            <person name="Mitreva M."/>
            <person name="Hou S."/>
            <person name="Chen J."/>
            <person name="Wollam A."/>
            <person name="Pepin K.H."/>
            <person name="Johnson M."/>
            <person name="Bhonagiri V."/>
            <person name="Zhang X."/>
            <person name="Suruliraj S."/>
            <person name="Warren W."/>
            <person name="Chinwalla A."/>
            <person name="Mardis E.R."/>
            <person name="Wilson R.K."/>
        </authorList>
    </citation>
    <scope>NUCLEOTIDE SEQUENCE [LARGE SCALE GENOMIC DNA]</scope>
    <source>
        <strain evidence="1 2">F0357</strain>
    </source>
</reference>